<evidence type="ECO:0000313" key="1">
    <source>
        <dbReference type="EMBL" id="TQL77185.1"/>
    </source>
</evidence>
<gene>
    <name evidence="1" type="ORF">FB566_2736</name>
</gene>
<evidence type="ECO:0000313" key="2">
    <source>
        <dbReference type="Proteomes" id="UP000317043"/>
    </source>
</evidence>
<dbReference type="OrthoDB" id="3281648at2"/>
<keyword evidence="2" id="KW-1185">Reference proteome</keyword>
<accession>A0A543AX80</accession>
<dbReference type="InParanoid" id="A0A543AX80"/>
<dbReference type="EMBL" id="VFOW01000001">
    <property type="protein sequence ID" value="TQL77185.1"/>
    <property type="molecule type" value="Genomic_DNA"/>
</dbReference>
<dbReference type="Proteomes" id="UP000317043">
    <property type="component" value="Unassembled WGS sequence"/>
</dbReference>
<dbReference type="AlphaFoldDB" id="A0A543AX80"/>
<proteinExistence type="predicted"/>
<comment type="caution">
    <text evidence="1">The sequence shown here is derived from an EMBL/GenBank/DDBJ whole genome shotgun (WGS) entry which is preliminary data.</text>
</comment>
<protein>
    <submittedName>
        <fullName evidence="1">Uncharacterized protein</fullName>
    </submittedName>
</protein>
<sequence>MTTGTITFYLKNFYEDMPSMVERLISTAREKKMEEFEQFAARQASLAQKSDPDNASAYTRSNCYGYSREQWDAAVETINGMYSEFEDWFMAFGSPNPDDFTELIDTMAAAEENLGSALGIKSAATLAETDLGANWAGAFSNNLRSNFLAPLSAGITDNQAVLALVLRNALEANQTIYRAAQNDVFNIAQDAIGALGVIGAGDNGKTALAILAAVIPLGGAILMPITAGGSAIAAGVALAAVQAGIAAADEKIPEKAAISTYELGAPTVDEVMANVVGALNKEWADIETKEDEIVNSLKDMYDATIKARQVDNAFLDYRFIVPMAPAINSSDPTAGFKAN</sequence>
<name>A0A543AX80_9ACTN</name>
<dbReference type="RefSeq" id="WP_142039683.1">
    <property type="nucleotide sequence ID" value="NZ_JBHTGS010000001.1"/>
</dbReference>
<reference evidence="1 2" key="1">
    <citation type="submission" date="2019-06" db="EMBL/GenBank/DDBJ databases">
        <title>Sequencing the genomes of 1000 actinobacteria strains.</title>
        <authorList>
            <person name="Klenk H.-P."/>
        </authorList>
    </citation>
    <scope>NUCLEOTIDE SEQUENCE [LARGE SCALE GENOMIC DNA]</scope>
    <source>
        <strain evidence="1 2">DSM 45928</strain>
    </source>
</reference>
<organism evidence="1 2">
    <name type="scientific">Stackebrandtia endophytica</name>
    <dbReference type="NCBI Taxonomy" id="1496996"/>
    <lineage>
        <taxon>Bacteria</taxon>
        <taxon>Bacillati</taxon>
        <taxon>Actinomycetota</taxon>
        <taxon>Actinomycetes</taxon>
        <taxon>Glycomycetales</taxon>
        <taxon>Glycomycetaceae</taxon>
        <taxon>Stackebrandtia</taxon>
    </lineage>
</organism>